<feature type="domain" description="PDZ" evidence="6">
    <location>
        <begin position="28"/>
        <end position="105"/>
    </location>
</feature>
<reference evidence="9" key="1">
    <citation type="submission" date="2021-01" db="UniProtKB">
        <authorList>
            <consortium name="EnsemblMetazoa"/>
        </authorList>
    </citation>
    <scope>IDENTIFICATION</scope>
</reference>
<feature type="compositionally biased region" description="Polar residues" evidence="5">
    <location>
        <begin position="1154"/>
        <end position="1164"/>
    </location>
</feature>
<feature type="compositionally biased region" description="Basic and acidic residues" evidence="5">
    <location>
        <begin position="874"/>
        <end position="888"/>
    </location>
</feature>
<dbReference type="SMART" id="SM00462">
    <property type="entry name" value="PTB"/>
    <property type="match status" value="1"/>
</dbReference>
<dbReference type="Proteomes" id="UP000002358">
    <property type="component" value="Chromosome 2"/>
</dbReference>
<keyword evidence="10" id="KW-1185">Reference proteome</keyword>
<dbReference type="Pfam" id="PF00595">
    <property type="entry name" value="PDZ"/>
    <property type="match status" value="1"/>
</dbReference>
<evidence type="ECO:0000259" key="7">
    <source>
        <dbReference type="PROSITE" id="PS50132"/>
    </source>
</evidence>
<dbReference type="PROSITE" id="PS50898">
    <property type="entry name" value="RBD"/>
    <property type="match status" value="1"/>
</dbReference>
<feature type="compositionally biased region" description="Polar residues" evidence="5">
    <location>
        <begin position="631"/>
        <end position="640"/>
    </location>
</feature>
<dbReference type="SUPFAM" id="SSF48097">
    <property type="entry name" value="Regulator of G-protein signaling, RGS"/>
    <property type="match status" value="1"/>
</dbReference>
<dbReference type="InterPro" id="IPR036034">
    <property type="entry name" value="PDZ_sf"/>
</dbReference>
<dbReference type="FunFam" id="1.10.167.10:FF:000001">
    <property type="entry name" value="Putative regulator of g-protein signaling 12"/>
    <property type="match status" value="1"/>
</dbReference>
<protein>
    <recommendedName>
        <fullName evidence="11">Regulator of G-protein signaling loco</fullName>
    </recommendedName>
</protein>
<feature type="region of interest" description="Disordered" evidence="5">
    <location>
        <begin position="1137"/>
        <end position="1210"/>
    </location>
</feature>
<feature type="domain" description="RGS" evidence="7">
    <location>
        <begin position="707"/>
        <end position="824"/>
    </location>
</feature>
<evidence type="ECO:0000256" key="1">
    <source>
        <dbReference type="ARBA" id="ARBA00004496"/>
    </source>
</evidence>
<evidence type="ECO:0000313" key="9">
    <source>
        <dbReference type="EnsemblMetazoa" id="XP_008209535"/>
    </source>
</evidence>
<feature type="region of interest" description="Disordered" evidence="5">
    <location>
        <begin position="860"/>
        <end position="888"/>
    </location>
</feature>
<feature type="region of interest" description="Disordered" evidence="5">
    <location>
        <begin position="512"/>
        <end position="538"/>
    </location>
</feature>
<dbReference type="GO" id="GO:0005096">
    <property type="term" value="F:GTPase activator activity"/>
    <property type="evidence" value="ECO:0007669"/>
    <property type="project" value="UniProtKB-KW"/>
</dbReference>
<dbReference type="CDD" id="cd06710">
    <property type="entry name" value="PDZ_RGS12-like"/>
    <property type="match status" value="1"/>
</dbReference>
<dbReference type="SMART" id="SM00315">
    <property type="entry name" value="RGS"/>
    <property type="match status" value="1"/>
</dbReference>
<dbReference type="InterPro" id="IPR046995">
    <property type="entry name" value="RGS10/12/14-like"/>
</dbReference>
<feature type="region of interest" description="Disordered" evidence="5">
    <location>
        <begin position="631"/>
        <end position="662"/>
    </location>
</feature>
<dbReference type="PRINTS" id="PR01301">
    <property type="entry name" value="RGSPROTEIN"/>
</dbReference>
<dbReference type="InterPro" id="IPR011993">
    <property type="entry name" value="PH-like_dom_sf"/>
</dbReference>
<dbReference type="GO" id="GO:0008277">
    <property type="term" value="P:regulation of G protein-coupled receptor signaling pathway"/>
    <property type="evidence" value="ECO:0007669"/>
    <property type="project" value="TreeGrafter"/>
</dbReference>
<gene>
    <name evidence="9" type="primary">100117712</name>
</gene>
<feature type="compositionally biased region" description="Basic and acidic residues" evidence="5">
    <location>
        <begin position="1253"/>
        <end position="1268"/>
    </location>
</feature>
<feature type="region of interest" description="Disordered" evidence="5">
    <location>
        <begin position="469"/>
        <end position="494"/>
    </location>
</feature>
<dbReference type="InterPro" id="IPR001478">
    <property type="entry name" value="PDZ"/>
</dbReference>
<dbReference type="PANTHER" id="PTHR45945:SF3">
    <property type="entry name" value="REGULATOR OF G-PROTEIN SIGNALING LOCO"/>
    <property type="match status" value="1"/>
</dbReference>
<dbReference type="InterPro" id="IPR024066">
    <property type="entry name" value="RGS_subdom1/3"/>
</dbReference>
<dbReference type="Gene3D" id="2.30.29.30">
    <property type="entry name" value="Pleckstrin-homology domain (PH domain)/Phosphotyrosine-binding domain (PTB)"/>
    <property type="match status" value="1"/>
</dbReference>
<dbReference type="Pfam" id="PF02196">
    <property type="entry name" value="RBD"/>
    <property type="match status" value="1"/>
</dbReference>
<dbReference type="SMART" id="SM00228">
    <property type="entry name" value="PDZ"/>
    <property type="match status" value="1"/>
</dbReference>
<dbReference type="InterPro" id="IPR016137">
    <property type="entry name" value="RGS"/>
</dbReference>
<dbReference type="Gene3D" id="3.10.20.90">
    <property type="entry name" value="Phosphatidylinositol 3-kinase Catalytic Subunit, Chain A, domain 1"/>
    <property type="match status" value="2"/>
</dbReference>
<evidence type="ECO:0000313" key="10">
    <source>
        <dbReference type="Proteomes" id="UP000002358"/>
    </source>
</evidence>
<dbReference type="GO" id="GO:0048699">
    <property type="term" value="P:generation of neurons"/>
    <property type="evidence" value="ECO:0007669"/>
    <property type="project" value="UniProtKB-ARBA"/>
</dbReference>
<dbReference type="Gene3D" id="1.10.167.10">
    <property type="entry name" value="Regulator of G-protein Signalling 4, domain 2"/>
    <property type="match status" value="1"/>
</dbReference>
<dbReference type="Pfam" id="PF00615">
    <property type="entry name" value="RGS"/>
    <property type="match status" value="1"/>
</dbReference>
<keyword evidence="4" id="KW-0677">Repeat</keyword>
<evidence type="ECO:0000256" key="3">
    <source>
        <dbReference type="ARBA" id="ARBA00022490"/>
    </source>
</evidence>
<dbReference type="GO" id="GO:0005886">
    <property type="term" value="C:plasma membrane"/>
    <property type="evidence" value="ECO:0007669"/>
    <property type="project" value="TreeGrafter"/>
</dbReference>
<dbReference type="InterPro" id="IPR003109">
    <property type="entry name" value="GoLoco_motif"/>
</dbReference>
<feature type="compositionally biased region" description="Low complexity" evidence="5">
    <location>
        <begin position="1334"/>
        <end position="1343"/>
    </location>
</feature>
<feature type="region of interest" description="Disordered" evidence="5">
    <location>
        <begin position="1250"/>
        <end position="1274"/>
    </location>
</feature>
<name>A0A7M7LR94_NASVI</name>
<feature type="region of interest" description="Disordered" evidence="5">
    <location>
        <begin position="380"/>
        <end position="407"/>
    </location>
</feature>
<dbReference type="SMR" id="A0A7M7LR94"/>
<dbReference type="Gene3D" id="2.30.42.10">
    <property type="match status" value="1"/>
</dbReference>
<feature type="region of interest" description="Disordered" evidence="5">
    <location>
        <begin position="172"/>
        <end position="196"/>
    </location>
</feature>
<feature type="compositionally biased region" description="Basic and acidic residues" evidence="5">
    <location>
        <begin position="512"/>
        <end position="523"/>
    </location>
</feature>
<feature type="compositionally biased region" description="Polar residues" evidence="5">
    <location>
        <begin position="1319"/>
        <end position="1333"/>
    </location>
</feature>
<dbReference type="SUPFAM" id="SSF50729">
    <property type="entry name" value="PH domain-like"/>
    <property type="match status" value="1"/>
</dbReference>
<evidence type="ECO:0000256" key="5">
    <source>
        <dbReference type="SAM" id="MobiDB-lite"/>
    </source>
</evidence>
<evidence type="ECO:0000259" key="6">
    <source>
        <dbReference type="PROSITE" id="PS50106"/>
    </source>
</evidence>
<dbReference type="GO" id="GO:0005634">
    <property type="term" value="C:nucleus"/>
    <property type="evidence" value="ECO:0007669"/>
    <property type="project" value="TreeGrafter"/>
</dbReference>
<dbReference type="GO" id="GO:0005737">
    <property type="term" value="C:cytoplasm"/>
    <property type="evidence" value="ECO:0007669"/>
    <property type="project" value="UniProtKB-SubCell"/>
</dbReference>
<comment type="subcellular location">
    <subcellularLocation>
        <location evidence="1">Cytoplasm</location>
    </subcellularLocation>
</comment>
<dbReference type="InterPro" id="IPR044926">
    <property type="entry name" value="RGS_subdomain_2"/>
</dbReference>
<evidence type="ECO:0000256" key="4">
    <source>
        <dbReference type="ARBA" id="ARBA00022737"/>
    </source>
</evidence>
<feature type="compositionally biased region" description="Basic residues" evidence="5">
    <location>
        <begin position="1"/>
        <end position="22"/>
    </location>
</feature>
<dbReference type="InterPro" id="IPR036305">
    <property type="entry name" value="RGS_sf"/>
</dbReference>
<dbReference type="PROSITE" id="PS50106">
    <property type="entry name" value="PDZ"/>
    <property type="match status" value="1"/>
</dbReference>
<dbReference type="EnsemblMetazoa" id="XM_008211313">
    <property type="protein sequence ID" value="XP_008209535"/>
    <property type="gene ID" value="LOC100117712"/>
</dbReference>
<dbReference type="SMART" id="SM00455">
    <property type="entry name" value="RBD"/>
    <property type="match status" value="2"/>
</dbReference>
<evidence type="ECO:0008006" key="11">
    <source>
        <dbReference type="Google" id="ProtNLM"/>
    </source>
</evidence>
<dbReference type="SUPFAM" id="SSF50156">
    <property type="entry name" value="PDZ domain-like"/>
    <property type="match status" value="1"/>
</dbReference>
<dbReference type="CDD" id="cd01817">
    <property type="entry name" value="RBD1_RGS12_like"/>
    <property type="match status" value="1"/>
</dbReference>
<dbReference type="SUPFAM" id="SSF54236">
    <property type="entry name" value="Ubiquitin-like"/>
    <property type="match status" value="2"/>
</dbReference>
<evidence type="ECO:0000259" key="8">
    <source>
        <dbReference type="PROSITE" id="PS50898"/>
    </source>
</evidence>
<dbReference type="Gene3D" id="1.10.196.10">
    <property type="match status" value="1"/>
</dbReference>
<feature type="compositionally biased region" description="Polar residues" evidence="5">
    <location>
        <begin position="479"/>
        <end position="488"/>
    </location>
</feature>
<feature type="domain" description="RBD" evidence="8">
    <location>
        <begin position="959"/>
        <end position="1029"/>
    </location>
</feature>
<dbReference type="GO" id="GO:0007165">
    <property type="term" value="P:signal transduction"/>
    <property type="evidence" value="ECO:0007669"/>
    <property type="project" value="InterPro"/>
</dbReference>
<accession>A0A7M7LR94</accession>
<dbReference type="PROSITE" id="PS50132">
    <property type="entry name" value="RGS"/>
    <property type="match status" value="1"/>
</dbReference>
<dbReference type="Pfam" id="PF00640">
    <property type="entry name" value="PID"/>
    <property type="match status" value="1"/>
</dbReference>
<dbReference type="InterPro" id="IPR003116">
    <property type="entry name" value="RBD_dom"/>
</dbReference>
<dbReference type="InParanoid" id="A0A7M7LR94"/>
<feature type="compositionally biased region" description="Low complexity" evidence="5">
    <location>
        <begin position="393"/>
        <end position="407"/>
    </location>
</feature>
<organism evidence="9 10">
    <name type="scientific">Nasonia vitripennis</name>
    <name type="common">Parasitic wasp</name>
    <dbReference type="NCBI Taxonomy" id="7425"/>
    <lineage>
        <taxon>Eukaryota</taxon>
        <taxon>Metazoa</taxon>
        <taxon>Ecdysozoa</taxon>
        <taxon>Arthropoda</taxon>
        <taxon>Hexapoda</taxon>
        <taxon>Insecta</taxon>
        <taxon>Pterygota</taxon>
        <taxon>Neoptera</taxon>
        <taxon>Endopterygota</taxon>
        <taxon>Hymenoptera</taxon>
        <taxon>Apocrita</taxon>
        <taxon>Proctotrupomorpha</taxon>
        <taxon>Chalcidoidea</taxon>
        <taxon>Pteromalidae</taxon>
        <taxon>Pteromalinae</taxon>
        <taxon>Nasonia</taxon>
    </lineage>
</organism>
<keyword evidence="3" id="KW-0963">Cytoplasm</keyword>
<proteinExistence type="predicted"/>
<dbReference type="FunCoup" id="A0A7M7LR94">
    <property type="interactions" value="779"/>
</dbReference>
<dbReference type="PROSITE" id="PS50877">
    <property type="entry name" value="GOLOCO"/>
    <property type="match status" value="1"/>
</dbReference>
<feature type="region of interest" description="Disordered" evidence="5">
    <location>
        <begin position="1319"/>
        <end position="1380"/>
    </location>
</feature>
<dbReference type="InterPro" id="IPR006020">
    <property type="entry name" value="PTB/PI_dom"/>
</dbReference>
<dbReference type="OrthoDB" id="196547at2759"/>
<feature type="compositionally biased region" description="Basic and acidic residues" evidence="5">
    <location>
        <begin position="1137"/>
        <end position="1153"/>
    </location>
</feature>
<feature type="compositionally biased region" description="Low complexity" evidence="5">
    <location>
        <begin position="128"/>
        <end position="140"/>
    </location>
</feature>
<sequence length="1380" mass="152830">MQQQQQKHHQQPQHSRRKKKRVNYGSRTVELARGGKGFGFTISGQQPCILSCIVPGSPAELAGLRSGDYLVAVNGHGVGKAPHDDVVRLIGRSNGLLRLQIAEHYYSDSSEEDEASTKVRSRPRYRSRSSNASGSSGLSATVHPQCRVAKVVRDLQSGAMFEASTTRISVPTNTHRWNMSSPLPPPPPPSSRKRDSEKIVHRAVLGYLGTIDIPSHLHSVSMMSLVRKCIKRIKAEKRDPTTVLLTIHVANIKLANTEGRVIAEYPSYRIVYCNSFSNEDKLHFGILTKSATANVGDVNDNHEKDNASNSCHVFKIYSKLTDHAIHANTCAAFGFGCTKASELNNACQEFPASCDGLVGAIQTLYIADTAEGDANLFDNRRNHREAPSSPQPSNVSTSTAHSSNSDSGIGFKDECGCHSDRNLNVEFPSYPHERSIVVSSLGRNVKDPSGSKLTVRAISDPRWSDFPRPYGYLDKSSDAEQQVDSSPPRTDADYCSVEDYPEGRLLAHCQELKESRSRAESRRSAGGSSSNGGEGSIVSCPAVPSGRFAHRHQCHQRASPAALAALARSPRYTSTLSVGTLHARSAARAARDISKSTGNFFARMDVEVPDRLSPKVYTSGMKIQGYSMENLKTSPGSKSQTSDDHCNTTKSLPHSHTGKANDKVSRAWGSLQEIRKVAGCEHDDCMHGSTESCDKTTGFGVHTWAISFEKLLEDPKGLQTFAKYLKKEISHENIYFWAACERYSDTEDLVARKRLAAQIYQRHLSNNAPEPVNVDSHAAGKITPELLNSAPADLFAQAQKQVFNLMKFDSYPRFLRSDIYQKCLENGCDDIDTSPEDGDLFLTSSPVKLKKSHSDAEDRCRKSILPWHRKNRSKSKDRGESEYNKTPSRGEKIYKSFSTIQRDNEGNNNEEDSVSISSSRSSLASWDLALRQSFTKHSASSCEGQSNEKRETHVSKCAGLCRVILPDGSTTVIPTSHSDSVRDVVTRLLDKRALRYSNYDVLMLATNEIINLKYPSSVLASQEVEVLPTKVIKVDLPSRRVISVVAHKGRTLKEVLKPLLNKYGFKLDLVTIWADGHPVSVDIPAMNAPPRLALTSNNKEHIDDASLFKTPEVPRGQPTLDEITNKVFEELRVGKSESKYDEDEGSCKSDGQKSEGSSILSSKFFSRDSTLHIKKKSKSKNSNTSEKSNSDCGNDESNRPQPPLIAKWRNGVKLQLPSRFDGDGKNLYEGLKRAQRSRLEDQRGTEINFELPDFLKNKENGQKPSDDKKRRKSRIFSGHSDFSKFYDAEEEKSNLERCLDSSNSLDSTLVDADKTIVENGNQQLKSTKANNQDLSQLSPTKLSKPPPLPPKPKSLSNSLRNNVLPSRPFQRVTNYDKKTI</sequence>
<keyword evidence="2" id="KW-0343">GTPase activation</keyword>
<dbReference type="PANTHER" id="PTHR45945">
    <property type="entry name" value="REGULATOR OF G-PROTEIN SIGNALING LOCO"/>
    <property type="match status" value="1"/>
</dbReference>
<evidence type="ECO:0000256" key="2">
    <source>
        <dbReference type="ARBA" id="ARBA00022468"/>
    </source>
</evidence>
<feature type="region of interest" description="Disordered" evidence="5">
    <location>
        <begin position="1"/>
        <end position="25"/>
    </location>
</feature>
<feature type="region of interest" description="Disordered" evidence="5">
    <location>
        <begin position="107"/>
        <end position="141"/>
    </location>
</feature>
<dbReference type="InterPro" id="IPR029071">
    <property type="entry name" value="Ubiquitin-like_domsf"/>
</dbReference>